<evidence type="ECO:0000256" key="5">
    <source>
        <dbReference type="ARBA" id="ARBA00023239"/>
    </source>
</evidence>
<reference evidence="7 8" key="1">
    <citation type="submission" date="2020-07" db="EMBL/GenBank/DDBJ databases">
        <title>Alkalicella. sp. LB2 genome.</title>
        <authorList>
            <person name="Postec A."/>
            <person name="Quemeneur M."/>
        </authorList>
    </citation>
    <scope>NUCLEOTIDE SEQUENCE [LARGE SCALE GENOMIC DNA]</scope>
    <source>
        <strain evidence="7 8">LB2</strain>
    </source>
</reference>
<comment type="similarity">
    <text evidence="2">Belongs to the Orn/Lys/Arg decarboxylase class-I family.</text>
</comment>
<keyword evidence="7" id="KW-0032">Aminotransferase</keyword>
<dbReference type="PANTHER" id="PTHR43277">
    <property type="entry name" value="ARGININE DECARBOXYLASE"/>
    <property type="match status" value="1"/>
</dbReference>
<dbReference type="PANTHER" id="PTHR43277:SF4">
    <property type="entry name" value="ARGININE DECARBOXYLASE"/>
    <property type="match status" value="1"/>
</dbReference>
<keyword evidence="3" id="KW-0210">Decarboxylase</keyword>
<keyword evidence="8" id="KW-1185">Reference proteome</keyword>
<dbReference type="InterPro" id="IPR052357">
    <property type="entry name" value="Orn_Lys_Arg_decarboxylase-I"/>
</dbReference>
<dbReference type="GO" id="GO:0008483">
    <property type="term" value="F:transaminase activity"/>
    <property type="evidence" value="ECO:0007669"/>
    <property type="project" value="UniProtKB-KW"/>
</dbReference>
<dbReference type="InterPro" id="IPR036633">
    <property type="entry name" value="Prn/Lys/Arg_de-COase_C_sf"/>
</dbReference>
<name>A0A7G9W894_ALKCA</name>
<evidence type="ECO:0000256" key="3">
    <source>
        <dbReference type="ARBA" id="ARBA00022793"/>
    </source>
</evidence>
<evidence type="ECO:0000313" key="7">
    <source>
        <dbReference type="EMBL" id="QNO14906.1"/>
    </source>
</evidence>
<keyword evidence="4" id="KW-0663">Pyridoxal phosphate</keyword>
<keyword evidence="5" id="KW-0456">Lyase</keyword>
<dbReference type="GO" id="GO:0016831">
    <property type="term" value="F:carboxy-lyase activity"/>
    <property type="evidence" value="ECO:0007669"/>
    <property type="project" value="UniProtKB-KW"/>
</dbReference>
<evidence type="ECO:0000259" key="6">
    <source>
        <dbReference type="PROSITE" id="PS00703"/>
    </source>
</evidence>
<proteinExistence type="inferred from homology"/>
<dbReference type="Pfam" id="PF03711">
    <property type="entry name" value="OKR_DC_1_C"/>
    <property type="match status" value="1"/>
</dbReference>
<evidence type="ECO:0000256" key="1">
    <source>
        <dbReference type="ARBA" id="ARBA00001933"/>
    </source>
</evidence>
<dbReference type="AlphaFoldDB" id="A0A7G9W894"/>
<dbReference type="Pfam" id="PF01276">
    <property type="entry name" value="OKR_DC_1"/>
    <property type="match status" value="1"/>
</dbReference>
<dbReference type="InterPro" id="IPR015421">
    <property type="entry name" value="PyrdxlP-dep_Trfase_major"/>
</dbReference>
<dbReference type="SUPFAM" id="SSF55904">
    <property type="entry name" value="Ornithine decarboxylase C-terminal domain"/>
    <property type="match status" value="1"/>
</dbReference>
<dbReference type="RefSeq" id="WP_213169001.1">
    <property type="nucleotide sequence ID" value="NZ_CP058559.1"/>
</dbReference>
<evidence type="ECO:0000256" key="4">
    <source>
        <dbReference type="ARBA" id="ARBA00022898"/>
    </source>
</evidence>
<dbReference type="EMBL" id="CP058559">
    <property type="protein sequence ID" value="QNO14906.1"/>
    <property type="molecule type" value="Genomic_DNA"/>
</dbReference>
<dbReference type="Proteomes" id="UP000516160">
    <property type="component" value="Chromosome"/>
</dbReference>
<keyword evidence="7" id="KW-0808">Transferase</keyword>
<dbReference type="SUPFAM" id="SSF53383">
    <property type="entry name" value="PLP-dependent transferases"/>
    <property type="match status" value="1"/>
</dbReference>
<dbReference type="PROSITE" id="PS00703">
    <property type="entry name" value="OKR_DC_1"/>
    <property type="match status" value="1"/>
</dbReference>
<comment type="cofactor">
    <cofactor evidence="1">
        <name>pyridoxal 5'-phosphate</name>
        <dbReference type="ChEBI" id="CHEBI:597326"/>
    </cofactor>
</comment>
<dbReference type="KEGG" id="acae:HYG86_09035"/>
<dbReference type="Gene3D" id="3.40.640.10">
    <property type="entry name" value="Type I PLP-dependent aspartate aminotransferase-like (Major domain)"/>
    <property type="match status" value="1"/>
</dbReference>
<dbReference type="Gene3D" id="3.90.100.10">
    <property type="entry name" value="Orn/Lys/Arg decarboxylase, C-terminal domain"/>
    <property type="match status" value="1"/>
</dbReference>
<gene>
    <name evidence="7" type="ORF">HYG86_09035</name>
</gene>
<dbReference type="InterPro" id="IPR015424">
    <property type="entry name" value="PyrdxlP-dep_Trfase"/>
</dbReference>
<evidence type="ECO:0000313" key="8">
    <source>
        <dbReference type="Proteomes" id="UP000516160"/>
    </source>
</evidence>
<dbReference type="InterPro" id="IPR000310">
    <property type="entry name" value="Orn/Lys/Arg_deCO2ase_major_dom"/>
</dbReference>
<accession>A0A7G9W894</accession>
<organism evidence="7 8">
    <name type="scientific">Alkalicella caledoniensis</name>
    <dbReference type="NCBI Taxonomy" id="2731377"/>
    <lineage>
        <taxon>Bacteria</taxon>
        <taxon>Bacillati</taxon>
        <taxon>Bacillota</taxon>
        <taxon>Clostridia</taxon>
        <taxon>Eubacteriales</taxon>
        <taxon>Proteinivoracaceae</taxon>
        <taxon>Alkalicella</taxon>
    </lineage>
</organism>
<dbReference type="InterPro" id="IPR008286">
    <property type="entry name" value="Prn/Lys/Arg_de-COase_C"/>
</dbReference>
<feature type="domain" description="Orn/Lys/Arg decarboxylases family 1 pyridoxal-P attachment site" evidence="6">
    <location>
        <begin position="215"/>
        <end position="229"/>
    </location>
</feature>
<evidence type="ECO:0000256" key="2">
    <source>
        <dbReference type="ARBA" id="ARBA00010671"/>
    </source>
</evidence>
<protein>
    <submittedName>
        <fullName evidence="7">Aminotransferase class I/II-fold pyridoxal phosphate-dependent enzyme</fullName>
    </submittedName>
</protein>
<sequence>MNIKNLEEIYKYNKRTKFKFHMPGNFGGENLPYGFVKNMPFFETTEIHGMDDYHAPDGIIKKAERELSTVFGSKNSIFLVNGSTSGVLAAMSYFFNEKDKVLITRDCHKSVQYGLVISGAKPIYFLNSRNREYGILLPPTYSEILHELNKDNHIKGVILTSPNYYGVGIKELEKISDLCVSRGIKIILDEAHGSHLNFTRFKKYLGNNGNIDIVVNSFHKNLNALTQTAMVHLNSEEISVNDFRRHISLVTTSSPSYLLLSSMQYSLSRYKNKGKEILNKTEKKAKYMKDLLDKYKIMYIEGKNLRGYYLDPTKVTIMFEKSAIAQRVYKNLILFGVYPELILDNKIVFFINSEIKIEYIRKTARLINIAIKRALICRLDEQDEKFATSILPKSSAISPRQGFYSIKEKIPIEQSVGRVATDIITPYPPGIPLIMPGEEITKEIVDYVKNTSSSVHGVKNGIIEVVRE</sequence>